<dbReference type="InParanoid" id="F8QL62"/>
<name>F8QL62_SERL3</name>
<organism evidence="2">
    <name type="scientific">Serpula lacrymans var. lacrymans (strain S7.3)</name>
    <name type="common">Dry rot fungus</name>
    <dbReference type="NCBI Taxonomy" id="936435"/>
    <lineage>
        <taxon>Eukaryota</taxon>
        <taxon>Fungi</taxon>
        <taxon>Dikarya</taxon>
        <taxon>Basidiomycota</taxon>
        <taxon>Agaricomycotina</taxon>
        <taxon>Agaricomycetes</taxon>
        <taxon>Agaricomycetidae</taxon>
        <taxon>Boletales</taxon>
        <taxon>Coniophorineae</taxon>
        <taxon>Serpulaceae</taxon>
        <taxon>Serpula</taxon>
    </lineage>
</organism>
<dbReference type="EMBL" id="GL947029">
    <property type="protein sequence ID" value="EGN90958.1"/>
    <property type="molecule type" value="Genomic_DNA"/>
</dbReference>
<reference evidence="2" key="1">
    <citation type="journal article" date="2011" name="Science">
        <title>The plant cell wall-decomposing machinery underlies the functional diversity of forest fungi.</title>
        <authorList>
            <person name="Eastwood D.C."/>
            <person name="Floudas D."/>
            <person name="Binder M."/>
            <person name="Majcherczyk A."/>
            <person name="Schneider P."/>
            <person name="Aerts A."/>
            <person name="Asiegbu F.O."/>
            <person name="Baker S.E."/>
            <person name="Barry K."/>
            <person name="Bendiksby M."/>
            <person name="Blumentritt M."/>
            <person name="Coutinho P.M."/>
            <person name="Cullen D."/>
            <person name="de Vries R.P."/>
            <person name="Gathman A."/>
            <person name="Goodell B."/>
            <person name="Henrissat B."/>
            <person name="Ihrmark K."/>
            <person name="Kauserud H."/>
            <person name="Kohler A."/>
            <person name="LaButti K."/>
            <person name="Lapidus A."/>
            <person name="Lavin J.L."/>
            <person name="Lee Y.-H."/>
            <person name="Lindquist E."/>
            <person name="Lilly W."/>
            <person name="Lucas S."/>
            <person name="Morin E."/>
            <person name="Murat C."/>
            <person name="Oguiza J.A."/>
            <person name="Park J."/>
            <person name="Pisabarro A.G."/>
            <person name="Riley R."/>
            <person name="Rosling A."/>
            <person name="Salamov A."/>
            <person name="Schmidt O."/>
            <person name="Schmutz J."/>
            <person name="Skrede I."/>
            <person name="Stenlid J."/>
            <person name="Wiebenga A."/>
            <person name="Xie X."/>
            <person name="Kuees U."/>
            <person name="Hibbett D.S."/>
            <person name="Hoffmeister D."/>
            <person name="Hoegberg N."/>
            <person name="Martin F."/>
            <person name="Grigoriev I.V."/>
            <person name="Watkinson S.C."/>
        </authorList>
    </citation>
    <scope>NUCLEOTIDE SEQUENCE [LARGE SCALE GENOMIC DNA]</scope>
    <source>
        <strain evidence="2">strain S7.3</strain>
    </source>
</reference>
<dbReference type="AlphaFoldDB" id="F8QL62"/>
<gene>
    <name evidence="1" type="ORF">SERLA73DRAFT_81779</name>
</gene>
<keyword evidence="2" id="KW-1185">Reference proteome</keyword>
<evidence type="ECO:0000313" key="2">
    <source>
        <dbReference type="Proteomes" id="UP000008063"/>
    </source>
</evidence>
<protein>
    <submittedName>
        <fullName evidence="1">Uncharacterized protein</fullName>
    </submittedName>
</protein>
<accession>F8QL62</accession>
<feature type="non-terminal residue" evidence="1">
    <location>
        <position position="1"/>
    </location>
</feature>
<dbReference type="Proteomes" id="UP000008063">
    <property type="component" value="Unassembled WGS sequence"/>
</dbReference>
<dbReference type="HOGENOM" id="CLU_3147327_0_0_1"/>
<sequence>AQGKEFGGLGHLGALAPGKNEVNHNKVAPAPGCCTSNNGMTGMAPPICK</sequence>
<evidence type="ECO:0000313" key="1">
    <source>
        <dbReference type="EMBL" id="EGN90958.1"/>
    </source>
</evidence>
<proteinExistence type="predicted"/>